<organism evidence="2 3">
    <name type="scientific">Roseofilum acuticapitatum BLCC-M154</name>
    <dbReference type="NCBI Taxonomy" id="3022444"/>
    <lineage>
        <taxon>Bacteria</taxon>
        <taxon>Bacillati</taxon>
        <taxon>Cyanobacteriota</taxon>
        <taxon>Cyanophyceae</taxon>
        <taxon>Desertifilales</taxon>
        <taxon>Desertifilaceae</taxon>
        <taxon>Roseofilum</taxon>
        <taxon>Roseofilum acuticapitatum</taxon>
    </lineage>
</organism>
<dbReference type="InterPro" id="IPR051606">
    <property type="entry name" value="Polyketide_Oxido-like"/>
</dbReference>
<dbReference type="Gene3D" id="3.40.50.720">
    <property type="entry name" value="NAD(P)-binding Rossmann-like Domain"/>
    <property type="match status" value="1"/>
</dbReference>
<dbReference type="PANTHER" id="PTHR43355:SF2">
    <property type="entry name" value="FLAVIN REDUCTASE (NADPH)"/>
    <property type="match status" value="1"/>
</dbReference>
<evidence type="ECO:0000259" key="1">
    <source>
        <dbReference type="Pfam" id="PF13460"/>
    </source>
</evidence>
<sequence>MKLVIFGATGSVGQHVVKQSLEAGYSVTAFARNPNKLNIKHPNLRLFPGDVMDRGAVEQAVQGQDAVICTLGSGQKLTGTVRSQGTRHILQAMKKTGVRRLICQTTLGVGDSWGSLDFYWKYIMFGLILRNVFADHERQEEDVLQSDLDWTIVRPGAFVEGDRTGDYRHGFPGTDRSSKLQISRADVADFILKQVNDSNLYLHQTPSLSY</sequence>
<comment type="caution">
    <text evidence="2">The sequence shown here is derived from an EMBL/GenBank/DDBJ whole genome shotgun (WGS) entry which is preliminary data.</text>
</comment>
<feature type="domain" description="NAD(P)-binding" evidence="1">
    <location>
        <begin position="7"/>
        <end position="197"/>
    </location>
</feature>
<gene>
    <name evidence="2" type="ORF">PMG71_09265</name>
</gene>
<dbReference type="Proteomes" id="UP001235303">
    <property type="component" value="Unassembled WGS sequence"/>
</dbReference>
<accession>A0ABT7AU64</accession>
<dbReference type="CDD" id="cd05244">
    <property type="entry name" value="BVR-B_like_SDR_a"/>
    <property type="match status" value="1"/>
</dbReference>
<dbReference type="SUPFAM" id="SSF51735">
    <property type="entry name" value="NAD(P)-binding Rossmann-fold domains"/>
    <property type="match status" value="1"/>
</dbReference>
<dbReference type="Pfam" id="PF13460">
    <property type="entry name" value="NAD_binding_10"/>
    <property type="match status" value="1"/>
</dbReference>
<protein>
    <submittedName>
        <fullName evidence="2">SDR family oxidoreductase</fullName>
    </submittedName>
</protein>
<proteinExistence type="predicted"/>
<dbReference type="PANTHER" id="PTHR43355">
    <property type="entry name" value="FLAVIN REDUCTASE (NADPH)"/>
    <property type="match status" value="1"/>
</dbReference>
<name>A0ABT7AU64_9CYAN</name>
<evidence type="ECO:0000313" key="3">
    <source>
        <dbReference type="Proteomes" id="UP001235303"/>
    </source>
</evidence>
<dbReference type="InterPro" id="IPR016040">
    <property type="entry name" value="NAD(P)-bd_dom"/>
</dbReference>
<dbReference type="RefSeq" id="WP_283753371.1">
    <property type="nucleotide sequence ID" value="NZ_JAQOSP010000063.1"/>
</dbReference>
<dbReference type="EMBL" id="JAQOSP010000063">
    <property type="protein sequence ID" value="MDJ1169613.1"/>
    <property type="molecule type" value="Genomic_DNA"/>
</dbReference>
<evidence type="ECO:0000313" key="2">
    <source>
        <dbReference type="EMBL" id="MDJ1169613.1"/>
    </source>
</evidence>
<dbReference type="InterPro" id="IPR036291">
    <property type="entry name" value="NAD(P)-bd_dom_sf"/>
</dbReference>
<keyword evidence="3" id="KW-1185">Reference proteome</keyword>
<reference evidence="2 3" key="1">
    <citation type="submission" date="2023-01" db="EMBL/GenBank/DDBJ databases">
        <title>Novel diversity within Roseofilum (Cyanobacteria; Desertifilaceae) from marine benthic mats with descriptions of four novel species.</title>
        <authorList>
            <person name="Wang Y."/>
            <person name="Berthold D.E."/>
            <person name="Hu J."/>
            <person name="Lefler F.W."/>
            <person name="Laughinghouse H.D. IV."/>
        </authorList>
    </citation>
    <scope>NUCLEOTIDE SEQUENCE [LARGE SCALE GENOMIC DNA]</scope>
    <source>
        <strain evidence="2 3">BLCC-M154</strain>
    </source>
</reference>